<protein>
    <submittedName>
        <fullName evidence="3">Sulfurtransferase-like selenium metabolism protein YedF</fullName>
    </submittedName>
</protein>
<dbReference type="NCBIfam" id="TIGR03527">
    <property type="entry name" value="selenium_YedF"/>
    <property type="match status" value="1"/>
</dbReference>
<evidence type="ECO:0000313" key="3">
    <source>
        <dbReference type="EMBL" id="HIX51738.1"/>
    </source>
</evidence>
<dbReference type="InterPro" id="IPR019870">
    <property type="entry name" value="Se_metab_YedF"/>
</dbReference>
<feature type="compositionally biased region" description="Basic and acidic residues" evidence="1">
    <location>
        <begin position="90"/>
        <end position="157"/>
    </location>
</feature>
<reference evidence="3" key="2">
    <citation type="submission" date="2021-04" db="EMBL/GenBank/DDBJ databases">
        <authorList>
            <person name="Gilroy R."/>
        </authorList>
    </citation>
    <scope>NUCLEOTIDE SEQUENCE</scope>
    <source>
        <strain evidence="3">ChiGjej4B4-12881</strain>
    </source>
</reference>
<dbReference type="AlphaFoldDB" id="A0A9D1W3B3"/>
<organism evidence="3 4">
    <name type="scientific">Candidatus Lachnoclostridium stercoripullorum</name>
    <dbReference type="NCBI Taxonomy" id="2838635"/>
    <lineage>
        <taxon>Bacteria</taxon>
        <taxon>Bacillati</taxon>
        <taxon>Bacillota</taxon>
        <taxon>Clostridia</taxon>
        <taxon>Lachnospirales</taxon>
        <taxon>Lachnospiraceae</taxon>
    </lineage>
</organism>
<dbReference type="PROSITE" id="PS01148">
    <property type="entry name" value="UPF0033"/>
    <property type="match status" value="1"/>
</dbReference>
<accession>A0A9D1W3B3</accession>
<dbReference type="Pfam" id="PF01206">
    <property type="entry name" value="TusA"/>
    <property type="match status" value="1"/>
</dbReference>
<dbReference type="SUPFAM" id="SSF75169">
    <property type="entry name" value="DsrEFH-like"/>
    <property type="match status" value="1"/>
</dbReference>
<evidence type="ECO:0000313" key="4">
    <source>
        <dbReference type="Proteomes" id="UP000886780"/>
    </source>
</evidence>
<comment type="caution">
    <text evidence="3">The sequence shown here is derived from an EMBL/GenBank/DDBJ whole genome shotgun (WGS) entry which is preliminary data.</text>
</comment>
<name>A0A9D1W3B3_9FIRM</name>
<dbReference type="SUPFAM" id="SSF64307">
    <property type="entry name" value="SirA-like"/>
    <property type="match status" value="1"/>
</dbReference>
<evidence type="ECO:0000256" key="1">
    <source>
        <dbReference type="SAM" id="MobiDB-lite"/>
    </source>
</evidence>
<proteinExistence type="predicted"/>
<dbReference type="InterPro" id="IPR001455">
    <property type="entry name" value="TusA-like"/>
</dbReference>
<dbReference type="EMBL" id="DXEU01000051">
    <property type="protein sequence ID" value="HIX51738.1"/>
    <property type="molecule type" value="Genomic_DNA"/>
</dbReference>
<reference evidence="3" key="1">
    <citation type="journal article" date="2021" name="PeerJ">
        <title>Extensive microbial diversity within the chicken gut microbiome revealed by metagenomics and culture.</title>
        <authorList>
            <person name="Gilroy R."/>
            <person name="Ravi A."/>
            <person name="Getino M."/>
            <person name="Pursley I."/>
            <person name="Horton D.L."/>
            <person name="Alikhan N.F."/>
            <person name="Baker D."/>
            <person name="Gharbi K."/>
            <person name="Hall N."/>
            <person name="Watson M."/>
            <person name="Adriaenssens E.M."/>
            <person name="Foster-Nyarko E."/>
            <person name="Jarju S."/>
            <person name="Secka A."/>
            <person name="Antonio M."/>
            <person name="Oren A."/>
            <person name="Chaudhuri R.R."/>
            <person name="La Ragione R."/>
            <person name="Hildebrand F."/>
            <person name="Pallen M.J."/>
        </authorList>
    </citation>
    <scope>NUCLEOTIDE SEQUENCE</scope>
    <source>
        <strain evidence="3">ChiGjej4B4-12881</strain>
    </source>
</reference>
<feature type="compositionally biased region" description="Basic and acidic residues" evidence="1">
    <location>
        <begin position="184"/>
        <end position="225"/>
    </location>
</feature>
<sequence length="358" mass="40144">MTETIDMRGVACPGPVVAVKKKTDDMIAGELVVLVDNQAAVQNLERFAGYKGFDTVWEKTGDKEYAVQILVGPKALRGVDEYFSIYARKQPDQKGKEKETDAPEKAEPERGAELEPEHRPEPERRPEPESRPELEHRPEPESRPEPKSRPEPEHLEMPGEDCETCELMDPKEVLAALAGEEEPEPHPEHKPELEHRPEPERRPEPEHRPEPERLPEPEPRPEARRPAPQRVMAAPAPAPEPPAGPTEPGTVLVISSDTMGNGDDTLGRMLLKGFLYAMVEQRRLPETIVFYNSGVFLTTEGSGALDDLRELERRGVKILSCGTCLNHFGLFDRLQVGAVTNMYEIALHLTEARKVIRP</sequence>
<dbReference type="Gene3D" id="3.30.110.40">
    <property type="entry name" value="TusA-like domain"/>
    <property type="match status" value="1"/>
</dbReference>
<dbReference type="InterPro" id="IPR036868">
    <property type="entry name" value="TusA-like_sf"/>
</dbReference>
<feature type="region of interest" description="Disordered" evidence="1">
    <location>
        <begin position="90"/>
        <end position="159"/>
    </location>
</feature>
<gene>
    <name evidence="3" type="primary">yedF</name>
    <name evidence="3" type="ORF">IAA28_02900</name>
</gene>
<feature type="domain" description="UPF0033" evidence="2">
    <location>
        <begin position="5"/>
        <end position="29"/>
    </location>
</feature>
<feature type="compositionally biased region" description="Pro residues" evidence="1">
    <location>
        <begin position="236"/>
        <end position="245"/>
    </location>
</feature>
<feature type="region of interest" description="Disordered" evidence="1">
    <location>
        <begin position="179"/>
        <end position="248"/>
    </location>
</feature>
<evidence type="ECO:0000259" key="2">
    <source>
        <dbReference type="PROSITE" id="PS01148"/>
    </source>
</evidence>
<dbReference type="InterPro" id="IPR027396">
    <property type="entry name" value="DsrEFH-like"/>
</dbReference>
<dbReference type="Proteomes" id="UP000886780">
    <property type="component" value="Unassembled WGS sequence"/>
</dbReference>